<evidence type="ECO:0000256" key="1">
    <source>
        <dbReference type="SAM" id="SignalP"/>
    </source>
</evidence>
<organism evidence="2 3">
    <name type="scientific">Pseudoalteromonas denitrificans DSM 6059</name>
    <dbReference type="NCBI Taxonomy" id="1123010"/>
    <lineage>
        <taxon>Bacteria</taxon>
        <taxon>Pseudomonadati</taxon>
        <taxon>Pseudomonadota</taxon>
        <taxon>Gammaproteobacteria</taxon>
        <taxon>Alteromonadales</taxon>
        <taxon>Pseudoalteromonadaceae</taxon>
        <taxon>Pseudoalteromonas</taxon>
    </lineage>
</organism>
<sequence length="175" mass="20479">MKKQFLRLFTTITFLFMTTSTQAMTSEVNLTHIKNFRHITSLLSSSGMPSASEFKLIQNKGYRHIINLIPGDFNKENHDIRALNMSFDQIPVDWENPTLADFQKFVVLMNNYKQAPVLVHCRLNYRASAFAYLYQITQLGISHESAQKNMLTVWQPEGTWLKYINMVRKHYQNIL</sequence>
<evidence type="ECO:0000313" key="3">
    <source>
        <dbReference type="Proteomes" id="UP000198862"/>
    </source>
</evidence>
<proteinExistence type="predicted"/>
<accession>A0A1I1TF58</accession>
<dbReference type="STRING" id="1123010.SAMN02745724_04871"/>
<feature type="signal peptide" evidence="1">
    <location>
        <begin position="1"/>
        <end position="25"/>
    </location>
</feature>
<evidence type="ECO:0000313" key="2">
    <source>
        <dbReference type="EMBL" id="SFD57206.1"/>
    </source>
</evidence>
<dbReference type="EMBL" id="FOLO01000069">
    <property type="protein sequence ID" value="SFD57206.1"/>
    <property type="molecule type" value="Genomic_DNA"/>
</dbReference>
<protein>
    <submittedName>
        <fullName evidence="2">Predicted phosphohydrolase, protein tyrosine phosphatase (PTP) superfamily, DUF442 family</fullName>
    </submittedName>
</protein>
<keyword evidence="3" id="KW-1185">Reference proteome</keyword>
<reference evidence="2 3" key="1">
    <citation type="submission" date="2016-10" db="EMBL/GenBank/DDBJ databases">
        <authorList>
            <person name="de Groot N.N."/>
        </authorList>
    </citation>
    <scope>NUCLEOTIDE SEQUENCE [LARGE SCALE GENOMIC DNA]</scope>
    <source>
        <strain evidence="2 3">DSM 6059</strain>
    </source>
</reference>
<dbReference type="Gene3D" id="3.90.190.10">
    <property type="entry name" value="Protein tyrosine phosphatase superfamily"/>
    <property type="match status" value="1"/>
</dbReference>
<dbReference type="CDD" id="cd14503">
    <property type="entry name" value="PTP-bact"/>
    <property type="match status" value="1"/>
</dbReference>
<dbReference type="AlphaFoldDB" id="A0A1I1TF58"/>
<dbReference type="GO" id="GO:0016787">
    <property type="term" value="F:hydrolase activity"/>
    <property type="evidence" value="ECO:0007669"/>
    <property type="project" value="UniProtKB-KW"/>
</dbReference>
<gene>
    <name evidence="2" type="ORF">SAMN02745724_04871</name>
</gene>
<dbReference type="RefSeq" id="WP_177208163.1">
    <property type="nucleotide sequence ID" value="NZ_FOLO01000069.1"/>
</dbReference>
<name>A0A1I1TF58_9GAMM</name>
<dbReference type="SUPFAM" id="SSF52799">
    <property type="entry name" value="(Phosphotyrosine protein) phosphatases II"/>
    <property type="match status" value="1"/>
</dbReference>
<feature type="chain" id="PRO_5011738708" evidence="1">
    <location>
        <begin position="26"/>
        <end position="175"/>
    </location>
</feature>
<dbReference type="InterPro" id="IPR029021">
    <property type="entry name" value="Prot-tyrosine_phosphatase-like"/>
</dbReference>
<keyword evidence="2" id="KW-0378">Hydrolase</keyword>
<keyword evidence="1" id="KW-0732">Signal</keyword>
<dbReference type="Proteomes" id="UP000198862">
    <property type="component" value="Unassembled WGS sequence"/>
</dbReference>